<gene>
    <name evidence="15" type="primary">hpt</name>
    <name evidence="13" type="synonym">tilS</name>
    <name evidence="15" type="ORF">ENP47_03135</name>
</gene>
<dbReference type="CDD" id="cd06223">
    <property type="entry name" value="PRTases_typeI"/>
    <property type="match status" value="1"/>
</dbReference>
<keyword evidence="11" id="KW-0460">Magnesium</keyword>
<comment type="function">
    <text evidence="13">Ligates lysine onto the cytidine present at position 34 of the AUA codon-specific tRNA(Ile) that contains the anticodon CAU, in an ATP-dependent manner. Cytidine is converted to lysidine, thus changing the amino acid specificity of the tRNA from methionine to isoleucine.</text>
</comment>
<name>A0A7C2BGR1_THERO</name>
<dbReference type="PANTHER" id="PTHR43033">
    <property type="entry name" value="TRNA(ILE)-LYSIDINE SYNTHASE-RELATED"/>
    <property type="match status" value="1"/>
</dbReference>
<evidence type="ECO:0000256" key="4">
    <source>
        <dbReference type="ARBA" id="ARBA00022598"/>
    </source>
</evidence>
<comment type="catalytic activity">
    <reaction evidence="12 13">
        <text>cytidine(34) in tRNA(Ile2) + L-lysine + ATP = lysidine(34) in tRNA(Ile2) + AMP + diphosphate + H(+)</text>
        <dbReference type="Rhea" id="RHEA:43744"/>
        <dbReference type="Rhea" id="RHEA-COMP:10625"/>
        <dbReference type="Rhea" id="RHEA-COMP:10670"/>
        <dbReference type="ChEBI" id="CHEBI:15378"/>
        <dbReference type="ChEBI" id="CHEBI:30616"/>
        <dbReference type="ChEBI" id="CHEBI:32551"/>
        <dbReference type="ChEBI" id="CHEBI:33019"/>
        <dbReference type="ChEBI" id="CHEBI:82748"/>
        <dbReference type="ChEBI" id="CHEBI:83665"/>
        <dbReference type="ChEBI" id="CHEBI:456215"/>
        <dbReference type="EC" id="6.3.4.19"/>
    </reaction>
</comment>
<keyword evidence="9 13" id="KW-0547">Nucleotide-binding</keyword>
<dbReference type="GO" id="GO:0046872">
    <property type="term" value="F:metal ion binding"/>
    <property type="evidence" value="ECO:0007669"/>
    <property type="project" value="UniProtKB-KW"/>
</dbReference>
<dbReference type="EC" id="6.3.4.19" evidence="13"/>
<dbReference type="CDD" id="cd01992">
    <property type="entry name" value="TilS_N"/>
    <property type="match status" value="1"/>
</dbReference>
<dbReference type="InterPro" id="IPR012094">
    <property type="entry name" value="tRNA_Ile_lys_synt"/>
</dbReference>
<dbReference type="GO" id="GO:0005524">
    <property type="term" value="F:ATP binding"/>
    <property type="evidence" value="ECO:0007669"/>
    <property type="project" value="UniProtKB-UniRule"/>
</dbReference>
<feature type="domain" description="Lysidine-tRNA(Ile) synthetase C-terminal" evidence="14">
    <location>
        <begin position="398"/>
        <end position="468"/>
    </location>
</feature>
<dbReference type="InterPro" id="IPR011063">
    <property type="entry name" value="TilS/TtcA_N"/>
</dbReference>
<evidence type="ECO:0000256" key="8">
    <source>
        <dbReference type="ARBA" id="ARBA00022723"/>
    </source>
</evidence>
<comment type="domain">
    <text evidence="13">The N-terminal region contains the highly conserved SGGXDS motif, predicted to be a P-loop motif involved in ATP binding.</text>
</comment>
<keyword evidence="6 15" id="KW-0808">Transferase</keyword>
<dbReference type="SMART" id="SM00977">
    <property type="entry name" value="TilS_C"/>
    <property type="match status" value="1"/>
</dbReference>
<keyword evidence="5 15" id="KW-0328">Glycosyltransferase</keyword>
<dbReference type="Gene3D" id="1.20.59.20">
    <property type="match status" value="1"/>
</dbReference>
<dbReference type="InterPro" id="IPR012795">
    <property type="entry name" value="tRNA_Ile_lys_synt_N"/>
</dbReference>
<dbReference type="GO" id="GO:0004422">
    <property type="term" value="F:hypoxanthine phosphoribosyltransferase activity"/>
    <property type="evidence" value="ECO:0007669"/>
    <property type="project" value="InterPro"/>
</dbReference>
<keyword evidence="10 13" id="KW-0067">ATP-binding</keyword>
<dbReference type="SUPFAM" id="SSF56037">
    <property type="entry name" value="PheT/TilS domain"/>
    <property type="match status" value="1"/>
</dbReference>
<evidence type="ECO:0000256" key="1">
    <source>
        <dbReference type="ARBA" id="ARBA00001946"/>
    </source>
</evidence>
<dbReference type="AlphaFoldDB" id="A0A7C2BGR1"/>
<evidence type="ECO:0000256" key="5">
    <source>
        <dbReference type="ARBA" id="ARBA00022676"/>
    </source>
</evidence>
<dbReference type="SUPFAM" id="SSF82829">
    <property type="entry name" value="MesJ substrate recognition domain-like"/>
    <property type="match status" value="1"/>
</dbReference>
<dbReference type="Pfam" id="PF00156">
    <property type="entry name" value="Pribosyltran"/>
    <property type="match status" value="1"/>
</dbReference>
<comment type="similarity">
    <text evidence="13">Belongs to the tRNA(Ile)-lysidine synthase family.</text>
</comment>
<dbReference type="GO" id="GO:0032267">
    <property type="term" value="F:tRNA(Ile)-lysidine synthase activity"/>
    <property type="evidence" value="ECO:0007669"/>
    <property type="project" value="UniProtKB-EC"/>
</dbReference>
<dbReference type="GO" id="GO:0006166">
    <property type="term" value="P:purine ribonucleoside salvage"/>
    <property type="evidence" value="ECO:0007669"/>
    <property type="project" value="InterPro"/>
</dbReference>
<dbReference type="Gene3D" id="3.40.50.2020">
    <property type="match status" value="1"/>
</dbReference>
<comment type="subcellular location">
    <subcellularLocation>
        <location evidence="2 13">Cytoplasm</location>
    </subcellularLocation>
</comment>
<organism evidence="15">
    <name type="scientific">Thermomicrobium roseum</name>
    <dbReference type="NCBI Taxonomy" id="500"/>
    <lineage>
        <taxon>Bacteria</taxon>
        <taxon>Pseudomonadati</taxon>
        <taxon>Thermomicrobiota</taxon>
        <taxon>Thermomicrobia</taxon>
        <taxon>Thermomicrobiales</taxon>
        <taxon>Thermomicrobiaceae</taxon>
        <taxon>Thermomicrobium</taxon>
    </lineage>
</organism>
<keyword evidence="8" id="KW-0479">Metal-binding</keyword>
<dbReference type="InterPro" id="IPR029057">
    <property type="entry name" value="PRTase-like"/>
</dbReference>
<comment type="cofactor">
    <cofactor evidence="1">
        <name>Mg(2+)</name>
        <dbReference type="ChEBI" id="CHEBI:18420"/>
    </cofactor>
</comment>
<dbReference type="EMBL" id="DSJL01000007">
    <property type="protein sequence ID" value="HEF64588.1"/>
    <property type="molecule type" value="Genomic_DNA"/>
</dbReference>
<dbReference type="SUPFAM" id="SSF53271">
    <property type="entry name" value="PRTase-like"/>
    <property type="match status" value="1"/>
</dbReference>
<dbReference type="InterPro" id="IPR000836">
    <property type="entry name" value="PRTase_dom"/>
</dbReference>
<evidence type="ECO:0000256" key="10">
    <source>
        <dbReference type="ARBA" id="ARBA00022840"/>
    </source>
</evidence>
<keyword evidence="4 13" id="KW-0436">Ligase</keyword>
<dbReference type="InterPro" id="IPR005904">
    <property type="entry name" value="Hxn_phspho_trans"/>
</dbReference>
<dbReference type="InterPro" id="IPR012796">
    <property type="entry name" value="Lysidine-tRNA-synth_C"/>
</dbReference>
<evidence type="ECO:0000256" key="9">
    <source>
        <dbReference type="ARBA" id="ARBA00022741"/>
    </source>
</evidence>
<evidence type="ECO:0000256" key="7">
    <source>
        <dbReference type="ARBA" id="ARBA00022694"/>
    </source>
</evidence>
<evidence type="ECO:0000256" key="6">
    <source>
        <dbReference type="ARBA" id="ARBA00022679"/>
    </source>
</evidence>
<proteinExistence type="inferred from homology"/>
<dbReference type="PANTHER" id="PTHR43033:SF1">
    <property type="entry name" value="TRNA(ILE)-LYSIDINE SYNTHASE-RELATED"/>
    <property type="match status" value="1"/>
</dbReference>
<feature type="binding site" evidence="13">
    <location>
        <begin position="37"/>
        <end position="42"/>
    </location>
    <ligand>
        <name>ATP</name>
        <dbReference type="ChEBI" id="CHEBI:30616"/>
    </ligand>
</feature>
<dbReference type="GO" id="GO:0006188">
    <property type="term" value="P:IMP biosynthetic process"/>
    <property type="evidence" value="ECO:0007669"/>
    <property type="project" value="UniProtKB-ARBA"/>
</dbReference>
<accession>A0A7C2BGR1</accession>
<comment type="caution">
    <text evidence="15">The sequence shown here is derived from an EMBL/GenBank/DDBJ whole genome shotgun (WGS) entry which is preliminary data.</text>
</comment>
<evidence type="ECO:0000256" key="2">
    <source>
        <dbReference type="ARBA" id="ARBA00004496"/>
    </source>
</evidence>
<evidence type="ECO:0000259" key="14">
    <source>
        <dbReference type="SMART" id="SM00977"/>
    </source>
</evidence>
<evidence type="ECO:0000256" key="3">
    <source>
        <dbReference type="ARBA" id="ARBA00022490"/>
    </source>
</evidence>
<evidence type="ECO:0000256" key="13">
    <source>
        <dbReference type="HAMAP-Rule" id="MF_01161"/>
    </source>
</evidence>
<dbReference type="FunFam" id="3.40.50.2020:FF:000006">
    <property type="entry name" value="Hypoxanthine phosphoribosyltransferase"/>
    <property type="match status" value="1"/>
</dbReference>
<dbReference type="SUPFAM" id="SSF52402">
    <property type="entry name" value="Adenine nucleotide alpha hydrolases-like"/>
    <property type="match status" value="1"/>
</dbReference>
<dbReference type="GO" id="GO:0052657">
    <property type="term" value="F:guanine phosphoribosyltransferase activity"/>
    <property type="evidence" value="ECO:0007669"/>
    <property type="project" value="UniProtKB-ARBA"/>
</dbReference>
<sequence>MTLPRQPAALSVLLRAVRTALERAGLSPTERIVVGFSGGPDSLALLWSLHHLAQQGHGPQPIPVHVDHRLQPGSDAMAQRAVLLGETLGLTVMVRQVEVSAWPEFREGGVEAGARAARYAALAAVAREQGTPWIAVGHTRDDQAETLLLRLLRGAGLDGLAAMRPITELQIPLDPEHRDFTTVRLLRPLLELRRSVVQAALALLGLEPIQDPTNELLAYERNAIRQRVIPVLEQLRPNVVDTLAQVAEQLQDEVSFLWANALEAYRRVAREDQAFVVIDRDRYRALHPALQRRILQLAVRAGQDPTWSLPRERLQALWNALLQGRPGVRIELGRGFAALISYTEAILGPADRIEDYLRQRSGQPLLRPGTVIAIQGATTVELENGWILSVRRAPASGWFLRTRRPGDRLIRRQAVSPVRLQDWLVNHKVPRFLRDWLPLLANDGDIHWIVGLNGSHYESPDGTLVVDLKRSEEARQVSETAQAPAGELERVLIDEATLQRRVAELGEEIAREYRGKRPVLIGVLTGAFVFMADLVRHMPIELDIDFMAVSSYGQATVTSGVVRIIKDLDRPIEGRDVLLVEDIIDSGLTLQYLLDVLQRRNPRSLRVVVLLRKQKPGATQVPVDWVGFDIPDEFVVGYGLDAAGRFRNLPFIAVYRISK</sequence>
<dbReference type="NCBIfam" id="TIGR01203">
    <property type="entry name" value="HGPRTase"/>
    <property type="match status" value="1"/>
</dbReference>
<dbReference type="Pfam" id="PF01171">
    <property type="entry name" value="ATP_bind_3"/>
    <property type="match status" value="1"/>
</dbReference>
<dbReference type="GO" id="GO:0006177">
    <property type="term" value="P:GMP biosynthetic process"/>
    <property type="evidence" value="ECO:0007669"/>
    <property type="project" value="UniProtKB-ARBA"/>
</dbReference>
<reference evidence="15" key="1">
    <citation type="journal article" date="2020" name="mSystems">
        <title>Genome- and Community-Level Interaction Insights into Carbon Utilization and Element Cycling Functions of Hydrothermarchaeota in Hydrothermal Sediment.</title>
        <authorList>
            <person name="Zhou Z."/>
            <person name="Liu Y."/>
            <person name="Xu W."/>
            <person name="Pan J."/>
            <person name="Luo Z.H."/>
            <person name="Li M."/>
        </authorList>
    </citation>
    <scope>NUCLEOTIDE SEQUENCE [LARGE SCALE GENOMIC DNA]</scope>
    <source>
        <strain evidence="15">SpSt-222</strain>
    </source>
</reference>
<evidence type="ECO:0000313" key="15">
    <source>
        <dbReference type="EMBL" id="HEF64588.1"/>
    </source>
</evidence>
<dbReference type="InterPro" id="IPR014729">
    <property type="entry name" value="Rossmann-like_a/b/a_fold"/>
</dbReference>
<dbReference type="Gene3D" id="3.40.50.620">
    <property type="entry name" value="HUPs"/>
    <property type="match status" value="1"/>
</dbReference>
<keyword evidence="7 13" id="KW-0819">tRNA processing</keyword>
<dbReference type="Pfam" id="PF11734">
    <property type="entry name" value="TilS_C"/>
    <property type="match status" value="1"/>
</dbReference>
<dbReference type="HAMAP" id="MF_01161">
    <property type="entry name" value="tRNA_Ile_lys_synt"/>
    <property type="match status" value="1"/>
</dbReference>
<keyword evidence="3 13" id="KW-0963">Cytoplasm</keyword>
<dbReference type="GO" id="GO:0006400">
    <property type="term" value="P:tRNA modification"/>
    <property type="evidence" value="ECO:0007669"/>
    <property type="project" value="UniProtKB-UniRule"/>
</dbReference>
<evidence type="ECO:0000256" key="11">
    <source>
        <dbReference type="ARBA" id="ARBA00022842"/>
    </source>
</evidence>
<evidence type="ECO:0000256" key="12">
    <source>
        <dbReference type="ARBA" id="ARBA00048539"/>
    </source>
</evidence>
<dbReference type="GO" id="GO:0005737">
    <property type="term" value="C:cytoplasm"/>
    <property type="evidence" value="ECO:0007669"/>
    <property type="project" value="UniProtKB-SubCell"/>
</dbReference>
<protein>
    <recommendedName>
        <fullName evidence="13">tRNA(Ile)-lysidine synthase</fullName>
        <ecNumber evidence="13">6.3.4.19</ecNumber>
    </recommendedName>
    <alternativeName>
        <fullName evidence="13">tRNA(Ile)-2-lysyl-cytidine synthase</fullName>
    </alternativeName>
    <alternativeName>
        <fullName evidence="13">tRNA(Ile)-lysidine synthetase</fullName>
    </alternativeName>
</protein>
<dbReference type="NCBIfam" id="TIGR02432">
    <property type="entry name" value="lysidine_TilS_N"/>
    <property type="match status" value="1"/>
</dbReference>